<protein>
    <submittedName>
        <fullName evidence="1">Uncharacterized protein</fullName>
    </submittedName>
</protein>
<dbReference type="AlphaFoldDB" id="A0A1M7YHM9"/>
<keyword evidence="2" id="KW-1185">Reference proteome</keyword>
<proteinExistence type="predicted"/>
<reference evidence="1 2" key="1">
    <citation type="submission" date="2016-12" db="EMBL/GenBank/DDBJ databases">
        <authorList>
            <person name="Song W.-J."/>
            <person name="Kurnit D.M."/>
        </authorList>
    </citation>
    <scope>NUCLEOTIDE SEQUENCE [LARGE SCALE GENOMIC DNA]</scope>
    <source>
        <strain evidence="1 2">DSM 12503</strain>
    </source>
</reference>
<evidence type="ECO:0000313" key="1">
    <source>
        <dbReference type="EMBL" id="SHO52038.1"/>
    </source>
</evidence>
<accession>A0A1M7YHM9</accession>
<dbReference type="EMBL" id="FRFD01000010">
    <property type="protein sequence ID" value="SHO52038.1"/>
    <property type="molecule type" value="Genomic_DNA"/>
</dbReference>
<name>A0A1M7YHM9_9FIRM</name>
<sequence>MNHEYDKYWNWTKVGVGAISDIASVAKVAKILKNVDKVPTLAERIWKSAVDAFTPGSDDLGTGIGDAVMGQLPKDKQETIKWLAGLIPIYGTYQAVIDATSDDPIKGVFISKKCKG</sequence>
<dbReference type="RefSeq" id="WP_073590120.1">
    <property type="nucleotide sequence ID" value="NZ_FRFD01000010.1"/>
</dbReference>
<gene>
    <name evidence="1" type="ORF">SAMN02745217_03476</name>
</gene>
<evidence type="ECO:0000313" key="2">
    <source>
        <dbReference type="Proteomes" id="UP000184612"/>
    </source>
</evidence>
<dbReference type="STRING" id="1121345.SAMN02745217_03476"/>
<organism evidence="1 2">
    <name type="scientific">Anaerocolumna xylanovorans DSM 12503</name>
    <dbReference type="NCBI Taxonomy" id="1121345"/>
    <lineage>
        <taxon>Bacteria</taxon>
        <taxon>Bacillati</taxon>
        <taxon>Bacillota</taxon>
        <taxon>Clostridia</taxon>
        <taxon>Lachnospirales</taxon>
        <taxon>Lachnospiraceae</taxon>
        <taxon>Anaerocolumna</taxon>
    </lineage>
</organism>
<dbReference type="Proteomes" id="UP000184612">
    <property type="component" value="Unassembled WGS sequence"/>
</dbReference>